<dbReference type="PANTHER" id="PTHR24012">
    <property type="entry name" value="RNA BINDING PROTEIN"/>
    <property type="match status" value="1"/>
</dbReference>
<feature type="domain" description="RRM" evidence="6">
    <location>
        <begin position="281"/>
        <end position="360"/>
    </location>
</feature>
<dbReference type="Pfam" id="PF00658">
    <property type="entry name" value="MLLE"/>
    <property type="match status" value="1"/>
</dbReference>
<keyword evidence="3 4" id="KW-0694">RNA-binding</keyword>
<dbReference type="InterPro" id="IPR036053">
    <property type="entry name" value="PABP-dom"/>
</dbReference>
<protein>
    <submittedName>
        <fullName evidence="8">Polyadenylate-binding protein</fullName>
    </submittedName>
</protein>
<dbReference type="CDD" id="cd00590">
    <property type="entry name" value="RRM_SF"/>
    <property type="match status" value="1"/>
</dbReference>
<feature type="domain" description="RRM" evidence="6">
    <location>
        <begin position="101"/>
        <end position="178"/>
    </location>
</feature>
<feature type="region of interest" description="Disordered" evidence="5">
    <location>
        <begin position="502"/>
        <end position="537"/>
    </location>
</feature>
<dbReference type="Pfam" id="PF00076">
    <property type="entry name" value="RRM_1"/>
    <property type="match status" value="4"/>
</dbReference>
<evidence type="ECO:0000256" key="5">
    <source>
        <dbReference type="SAM" id="MobiDB-lite"/>
    </source>
</evidence>
<sequence>MASQGTRQNTLFISDLADDVTEHDLIHFFQTKLNRELFSSVRVCRDHTPPNVSLKYGYLNFKNGTDAEEVLKTLNYSEIKGKAIRLVWSQPDVKAREKSEGNLYVKGIPADFKTKQVHEHFGQVGEVSSAFVPDRLTLDGKKYGYVQYKNPEDAEKALTQLNGSKLGDSEITVEHFRSADQTEHKTAYVTGFDETIKEETLKQPFAQYGEITRVSIHQARNNPTAYHGFVWYDNEESVKEAVQNLNDKPVFSETHLRVSIARTKKERLRFKKMLREQTRFRNLYVRGFPLEYSDDQMRSLFQKYGTITSCRVMRSENGTSRGFGFCCFSADEEARRAYLELNGQKIPNTESELYVNYSQSKQERKAVMMKQQAQQQYQMMYAPGMMPMMPPGRFPFNTSTSPGMRPMNNYSPPISNMYHPNMYMQQQITPPNFGASGPYGSLNYMSYTSPGQRPMRQMPMMPQMGRYPMAPPQMPPYGRGYPYQFPFTQTSPGMLPGMPQMGPGGMMHSPVHAPSSPHSQTTRGSSERSTPGASHLQPVQIDSQQLARMSQEEQRQTLGEALFPQIENIDKEYAGKITGMLLELDTQELVRLLEDPAELLGKVNEARQVLIEAKRSGQIIDQ</sequence>
<reference evidence="8 9" key="1">
    <citation type="journal article" date="2022" name="bioRxiv">
        <title>Genomics of Preaxostyla Flagellates Illuminates Evolutionary Transitions and the Path Towards Mitochondrial Loss.</title>
        <authorList>
            <person name="Novak L.V.F."/>
            <person name="Treitli S.C."/>
            <person name="Pyrih J."/>
            <person name="Halakuc P."/>
            <person name="Pipaliya S.V."/>
            <person name="Vacek V."/>
            <person name="Brzon O."/>
            <person name="Soukal P."/>
            <person name="Eme L."/>
            <person name="Dacks J.B."/>
            <person name="Karnkowska A."/>
            <person name="Elias M."/>
            <person name="Hampl V."/>
        </authorList>
    </citation>
    <scope>NUCLEOTIDE SEQUENCE [LARGE SCALE GENOMIC DNA]</scope>
    <source>
        <strain evidence="8">NAU3</strain>
        <tissue evidence="8">Gut</tissue>
    </source>
</reference>
<dbReference type="InterPro" id="IPR000504">
    <property type="entry name" value="RRM_dom"/>
</dbReference>
<dbReference type="Gene3D" id="3.30.70.330">
    <property type="match status" value="4"/>
</dbReference>
<keyword evidence="9" id="KW-1185">Reference proteome</keyword>
<name>A0ABQ9XAD0_9EUKA</name>
<accession>A0ABQ9XAD0</accession>
<dbReference type="SUPFAM" id="SSF63570">
    <property type="entry name" value="PABC (PABP) domain"/>
    <property type="match status" value="1"/>
</dbReference>
<comment type="similarity">
    <text evidence="1">Belongs to the polyadenylate-binding protein type-1 family.</text>
</comment>
<feature type="compositionally biased region" description="Polar residues" evidence="5">
    <location>
        <begin position="520"/>
        <end position="532"/>
    </location>
</feature>
<dbReference type="InterPro" id="IPR002004">
    <property type="entry name" value="PABP_HYD_C"/>
</dbReference>
<evidence type="ECO:0000256" key="1">
    <source>
        <dbReference type="ARBA" id="ARBA00008557"/>
    </source>
</evidence>
<feature type="domain" description="RRM" evidence="6">
    <location>
        <begin position="185"/>
        <end position="263"/>
    </location>
</feature>
<evidence type="ECO:0000256" key="3">
    <source>
        <dbReference type="ARBA" id="ARBA00022884"/>
    </source>
</evidence>
<gene>
    <name evidence="8" type="ORF">BLNAU_15580</name>
</gene>
<dbReference type="PROSITE" id="PS50102">
    <property type="entry name" value="RRM"/>
    <property type="match status" value="4"/>
</dbReference>
<dbReference type="Gene3D" id="1.10.1900.10">
    <property type="entry name" value="c-terminal domain of poly(a) binding protein"/>
    <property type="match status" value="1"/>
</dbReference>
<dbReference type="SMART" id="SM00517">
    <property type="entry name" value="PolyA"/>
    <property type="match status" value="1"/>
</dbReference>
<dbReference type="InterPro" id="IPR035979">
    <property type="entry name" value="RBD_domain_sf"/>
</dbReference>
<proteinExistence type="inferred from homology"/>
<evidence type="ECO:0000313" key="8">
    <source>
        <dbReference type="EMBL" id="KAK2949492.1"/>
    </source>
</evidence>
<evidence type="ECO:0000256" key="2">
    <source>
        <dbReference type="ARBA" id="ARBA00022737"/>
    </source>
</evidence>
<feature type="domain" description="PABC" evidence="7">
    <location>
        <begin position="538"/>
        <end position="615"/>
    </location>
</feature>
<evidence type="ECO:0000256" key="4">
    <source>
        <dbReference type="PROSITE-ProRule" id="PRU00176"/>
    </source>
</evidence>
<dbReference type="Proteomes" id="UP001281761">
    <property type="component" value="Unassembled WGS sequence"/>
</dbReference>
<keyword evidence="2" id="KW-0677">Repeat</keyword>
<feature type="domain" description="RRM" evidence="6">
    <location>
        <begin position="9"/>
        <end position="91"/>
    </location>
</feature>
<evidence type="ECO:0000313" key="9">
    <source>
        <dbReference type="Proteomes" id="UP001281761"/>
    </source>
</evidence>
<dbReference type="PROSITE" id="PS51309">
    <property type="entry name" value="PABC"/>
    <property type="match status" value="1"/>
</dbReference>
<comment type="caution">
    <text evidence="8">The sequence shown here is derived from an EMBL/GenBank/DDBJ whole genome shotgun (WGS) entry which is preliminary data.</text>
</comment>
<organism evidence="8 9">
    <name type="scientific">Blattamonas nauphoetae</name>
    <dbReference type="NCBI Taxonomy" id="2049346"/>
    <lineage>
        <taxon>Eukaryota</taxon>
        <taxon>Metamonada</taxon>
        <taxon>Preaxostyla</taxon>
        <taxon>Oxymonadida</taxon>
        <taxon>Blattamonas</taxon>
    </lineage>
</organism>
<dbReference type="InterPro" id="IPR012677">
    <property type="entry name" value="Nucleotide-bd_a/b_plait_sf"/>
</dbReference>
<evidence type="ECO:0000259" key="7">
    <source>
        <dbReference type="PROSITE" id="PS51309"/>
    </source>
</evidence>
<evidence type="ECO:0000259" key="6">
    <source>
        <dbReference type="PROSITE" id="PS50102"/>
    </source>
</evidence>
<feature type="compositionally biased region" description="Low complexity" evidence="5">
    <location>
        <begin position="502"/>
        <end position="519"/>
    </location>
</feature>
<dbReference type="EMBL" id="JARBJD010000155">
    <property type="protein sequence ID" value="KAK2949492.1"/>
    <property type="molecule type" value="Genomic_DNA"/>
</dbReference>
<dbReference type="SUPFAM" id="SSF54928">
    <property type="entry name" value="RNA-binding domain, RBD"/>
    <property type="match status" value="3"/>
</dbReference>
<dbReference type="SMART" id="SM00360">
    <property type="entry name" value="RRM"/>
    <property type="match status" value="4"/>
</dbReference>